<reference evidence="6 7" key="1">
    <citation type="submission" date="2018-05" db="EMBL/GenBank/DDBJ databases">
        <title>Coraliomargarita sinensis sp. nov., isolated from a marine solar saltern.</title>
        <authorList>
            <person name="Zhou L.Y."/>
        </authorList>
    </citation>
    <scope>NUCLEOTIDE SEQUENCE [LARGE SCALE GENOMIC DNA]</scope>
    <source>
        <strain evidence="6 7">WN38</strain>
    </source>
</reference>
<dbReference type="InterPro" id="IPR007221">
    <property type="entry name" value="MreC"/>
</dbReference>
<dbReference type="Gene3D" id="2.40.10.340">
    <property type="entry name" value="Rod shape-determining protein MreC, domain 1"/>
    <property type="match status" value="1"/>
</dbReference>
<dbReference type="Gene3D" id="2.40.10.350">
    <property type="entry name" value="Rod shape-determining protein MreC, domain 2"/>
    <property type="match status" value="1"/>
</dbReference>
<organism evidence="6 7">
    <name type="scientific">Coraliomargarita sinensis</name>
    <dbReference type="NCBI Taxonomy" id="2174842"/>
    <lineage>
        <taxon>Bacteria</taxon>
        <taxon>Pseudomonadati</taxon>
        <taxon>Verrucomicrobiota</taxon>
        <taxon>Opitutia</taxon>
        <taxon>Puniceicoccales</taxon>
        <taxon>Coraliomargaritaceae</taxon>
        <taxon>Coraliomargarita</taxon>
    </lineage>
</organism>
<comment type="caution">
    <text evidence="6">The sequence shown here is derived from an EMBL/GenBank/DDBJ whole genome shotgun (WGS) entry which is preliminary data.</text>
</comment>
<dbReference type="PANTHER" id="PTHR34138:SF1">
    <property type="entry name" value="CELL SHAPE-DETERMINING PROTEIN MREC"/>
    <property type="match status" value="1"/>
</dbReference>
<dbReference type="GO" id="GO:0005886">
    <property type="term" value="C:plasma membrane"/>
    <property type="evidence" value="ECO:0007669"/>
    <property type="project" value="TreeGrafter"/>
</dbReference>
<dbReference type="InterPro" id="IPR042177">
    <property type="entry name" value="Cell/Rod_1"/>
</dbReference>
<dbReference type="OrthoDB" id="9792313at2"/>
<keyword evidence="7" id="KW-1185">Reference proteome</keyword>
<evidence type="ECO:0000313" key="7">
    <source>
        <dbReference type="Proteomes" id="UP000247099"/>
    </source>
</evidence>
<gene>
    <name evidence="6" type="ORF">DDZ13_00865</name>
</gene>
<dbReference type="PANTHER" id="PTHR34138">
    <property type="entry name" value="CELL SHAPE-DETERMINING PROTEIN MREC"/>
    <property type="match status" value="1"/>
</dbReference>
<proteinExistence type="inferred from homology"/>
<dbReference type="Pfam" id="PF04085">
    <property type="entry name" value="MreC"/>
    <property type="match status" value="1"/>
</dbReference>
<evidence type="ECO:0000256" key="3">
    <source>
        <dbReference type="ARBA" id="ARBA00022960"/>
    </source>
</evidence>
<dbReference type="Proteomes" id="UP000247099">
    <property type="component" value="Unassembled WGS sequence"/>
</dbReference>
<evidence type="ECO:0000256" key="4">
    <source>
        <dbReference type="ARBA" id="ARBA00032089"/>
    </source>
</evidence>
<feature type="domain" description="Rod shape-determining protein MreC beta-barrel core" evidence="5">
    <location>
        <begin position="99"/>
        <end position="251"/>
    </location>
</feature>
<sequence length="264" mass="29317">MAWWVVPIGVKAFLKASFSEFQAPAWVASSYLEDLEGFWARRMHSKRELELAGQEIARAKSYYQFNAQRAETLQAEIRRLEAILDLPSRREYRYEVARVIRRDLSAWWQHLILRKGRDYDIPNGAAVVFSGGVVGRVVEVNAFTSRVELISSPNFRMAAQFEGDPRPVVYEGVPQSGFGDPVGRVSDAPQDLMANSNDPLQLVSTHLGGTFPPGLSIGEVVWLEPGSTGIFQAGEVALDPDLLSLHEVAVLIPLNPIEIESDAP</sequence>
<dbReference type="GO" id="GO:0008360">
    <property type="term" value="P:regulation of cell shape"/>
    <property type="evidence" value="ECO:0007669"/>
    <property type="project" value="UniProtKB-KW"/>
</dbReference>
<keyword evidence="3" id="KW-0133">Cell shape</keyword>
<dbReference type="AlphaFoldDB" id="A0A317ZKA8"/>
<protein>
    <recommendedName>
        <fullName evidence="2">Cell shape-determining protein MreC</fullName>
    </recommendedName>
    <alternativeName>
        <fullName evidence="4">Cell shape protein MreC</fullName>
    </alternativeName>
</protein>
<dbReference type="InParanoid" id="A0A317ZKA8"/>
<evidence type="ECO:0000256" key="1">
    <source>
        <dbReference type="ARBA" id="ARBA00009369"/>
    </source>
</evidence>
<evidence type="ECO:0000256" key="2">
    <source>
        <dbReference type="ARBA" id="ARBA00013855"/>
    </source>
</evidence>
<comment type="similarity">
    <text evidence="1">Belongs to the MreC family.</text>
</comment>
<dbReference type="EMBL" id="QHJQ01000001">
    <property type="protein sequence ID" value="PXA05452.1"/>
    <property type="molecule type" value="Genomic_DNA"/>
</dbReference>
<evidence type="ECO:0000259" key="5">
    <source>
        <dbReference type="Pfam" id="PF04085"/>
    </source>
</evidence>
<evidence type="ECO:0000313" key="6">
    <source>
        <dbReference type="EMBL" id="PXA05452.1"/>
    </source>
</evidence>
<name>A0A317ZKA8_9BACT</name>
<dbReference type="InterPro" id="IPR042175">
    <property type="entry name" value="Cell/Rod_MreC_2"/>
</dbReference>
<accession>A0A317ZKA8</accession>
<dbReference type="InterPro" id="IPR055342">
    <property type="entry name" value="MreC_beta-barrel_core"/>
</dbReference>